<evidence type="ECO:0000313" key="3">
    <source>
        <dbReference type="Proteomes" id="UP001443914"/>
    </source>
</evidence>
<dbReference type="EMBL" id="JBDFQZ010000002">
    <property type="protein sequence ID" value="KAK9750704.1"/>
    <property type="molecule type" value="Genomic_DNA"/>
</dbReference>
<dbReference type="Proteomes" id="UP001443914">
    <property type="component" value="Unassembled WGS sequence"/>
</dbReference>
<comment type="caution">
    <text evidence="2">The sequence shown here is derived from an EMBL/GenBank/DDBJ whole genome shotgun (WGS) entry which is preliminary data.</text>
</comment>
<dbReference type="AlphaFoldDB" id="A0AAW1MWB3"/>
<sequence length="114" mass="12952">MFLYMLYVCCFTPLFVSSKFFRDHIPSTVVFQPQSCTMTLLDVETLWVYIDNKQAIHPLVFAIFFMAIVPPSNKGGLIGRTHMWVQGMVQKTTGKRVETKSPSVSAAVNHDPHE</sequence>
<feature type="region of interest" description="Disordered" evidence="1">
    <location>
        <begin position="93"/>
        <end position="114"/>
    </location>
</feature>
<organism evidence="2 3">
    <name type="scientific">Saponaria officinalis</name>
    <name type="common">Common soapwort</name>
    <name type="synonym">Lychnis saponaria</name>
    <dbReference type="NCBI Taxonomy" id="3572"/>
    <lineage>
        <taxon>Eukaryota</taxon>
        <taxon>Viridiplantae</taxon>
        <taxon>Streptophyta</taxon>
        <taxon>Embryophyta</taxon>
        <taxon>Tracheophyta</taxon>
        <taxon>Spermatophyta</taxon>
        <taxon>Magnoliopsida</taxon>
        <taxon>eudicotyledons</taxon>
        <taxon>Gunneridae</taxon>
        <taxon>Pentapetalae</taxon>
        <taxon>Caryophyllales</taxon>
        <taxon>Caryophyllaceae</taxon>
        <taxon>Caryophylleae</taxon>
        <taxon>Saponaria</taxon>
    </lineage>
</organism>
<keyword evidence="3" id="KW-1185">Reference proteome</keyword>
<accession>A0AAW1MWB3</accession>
<protein>
    <submittedName>
        <fullName evidence="2">Uncharacterized protein</fullName>
    </submittedName>
</protein>
<gene>
    <name evidence="2" type="ORF">RND81_02G215300</name>
</gene>
<evidence type="ECO:0000256" key="1">
    <source>
        <dbReference type="SAM" id="MobiDB-lite"/>
    </source>
</evidence>
<name>A0AAW1MWB3_SAPOF</name>
<reference evidence="2" key="1">
    <citation type="submission" date="2024-03" db="EMBL/GenBank/DDBJ databases">
        <title>WGS assembly of Saponaria officinalis var. Norfolk2.</title>
        <authorList>
            <person name="Jenkins J."/>
            <person name="Shu S."/>
            <person name="Grimwood J."/>
            <person name="Barry K."/>
            <person name="Goodstein D."/>
            <person name="Schmutz J."/>
            <person name="Leebens-Mack J."/>
            <person name="Osbourn A."/>
        </authorList>
    </citation>
    <scope>NUCLEOTIDE SEQUENCE [LARGE SCALE GENOMIC DNA]</scope>
    <source>
        <strain evidence="2">JIC</strain>
    </source>
</reference>
<evidence type="ECO:0000313" key="2">
    <source>
        <dbReference type="EMBL" id="KAK9750704.1"/>
    </source>
</evidence>
<proteinExistence type="predicted"/>